<feature type="transmembrane region" description="Helical" evidence="9">
    <location>
        <begin position="486"/>
        <end position="507"/>
    </location>
</feature>
<dbReference type="GO" id="GO:0005886">
    <property type="term" value="C:plasma membrane"/>
    <property type="evidence" value="ECO:0007669"/>
    <property type="project" value="UniProtKB-SubCell"/>
</dbReference>
<feature type="transmembrane region" description="Helical" evidence="9">
    <location>
        <begin position="211"/>
        <end position="240"/>
    </location>
</feature>
<keyword evidence="3" id="KW-1003">Cell membrane</keyword>
<feature type="transmembrane region" description="Helical" evidence="9">
    <location>
        <begin position="404"/>
        <end position="423"/>
    </location>
</feature>
<feature type="transmembrane region" description="Helical" evidence="9">
    <location>
        <begin position="41"/>
        <end position="64"/>
    </location>
</feature>
<feature type="transmembrane region" description="Helical" evidence="9">
    <location>
        <begin position="371"/>
        <end position="392"/>
    </location>
</feature>
<dbReference type="AlphaFoldDB" id="A0A347ZUV2"/>
<dbReference type="GO" id="GO:0009401">
    <property type="term" value="P:phosphoenolpyruvate-dependent sugar phosphotransferase system"/>
    <property type="evidence" value="ECO:0007669"/>
    <property type="project" value="UniProtKB-KW"/>
</dbReference>
<protein>
    <submittedName>
        <fullName evidence="10">Mannose/fructose/N-acetylgalactosamine-specific phosphotransferase system component IID</fullName>
    </submittedName>
</protein>
<feature type="transmembrane region" description="Helical" evidence="9">
    <location>
        <begin position="514"/>
        <end position="535"/>
    </location>
</feature>
<keyword evidence="4" id="KW-0762">Sugar transport</keyword>
<dbReference type="Pfam" id="PF03609">
    <property type="entry name" value="EII-Sor"/>
    <property type="match status" value="1"/>
</dbReference>
<keyword evidence="5" id="KW-0598">Phosphotransferase system</keyword>
<gene>
    <name evidence="10" type="ORF">DFR64_0188</name>
</gene>
<feature type="transmembrane region" description="Helical" evidence="9">
    <location>
        <begin position="180"/>
        <end position="205"/>
    </location>
</feature>
<keyword evidence="8 9" id="KW-0472">Membrane</keyword>
<dbReference type="InterPro" id="IPR004700">
    <property type="entry name" value="PTS_IIC_man"/>
</dbReference>
<evidence type="ECO:0000256" key="3">
    <source>
        <dbReference type="ARBA" id="ARBA00022475"/>
    </source>
</evidence>
<evidence type="ECO:0000313" key="11">
    <source>
        <dbReference type="Proteomes" id="UP000256388"/>
    </source>
</evidence>
<keyword evidence="6 9" id="KW-0812">Transmembrane</keyword>
<keyword evidence="10" id="KW-0808">Transferase</keyword>
<dbReference type="RefSeq" id="WP_116223521.1">
    <property type="nucleotide sequence ID" value="NZ_AP018437.1"/>
</dbReference>
<dbReference type="EMBL" id="QUMS01000001">
    <property type="protein sequence ID" value="REG10333.1"/>
    <property type="molecule type" value="Genomic_DNA"/>
</dbReference>
<keyword evidence="7 9" id="KW-1133">Transmembrane helix</keyword>
<evidence type="ECO:0000256" key="8">
    <source>
        <dbReference type="ARBA" id="ARBA00023136"/>
    </source>
</evidence>
<evidence type="ECO:0000256" key="7">
    <source>
        <dbReference type="ARBA" id="ARBA00022989"/>
    </source>
</evidence>
<evidence type="ECO:0000256" key="5">
    <source>
        <dbReference type="ARBA" id="ARBA00022683"/>
    </source>
</evidence>
<dbReference type="OrthoDB" id="9795582at2"/>
<dbReference type="GO" id="GO:0016740">
    <property type="term" value="F:transferase activity"/>
    <property type="evidence" value="ECO:0007669"/>
    <property type="project" value="UniProtKB-KW"/>
</dbReference>
<comment type="caution">
    <text evidence="10">The sequence shown here is derived from an EMBL/GenBank/DDBJ whole genome shotgun (WGS) entry which is preliminary data.</text>
</comment>
<keyword evidence="11" id="KW-1185">Reference proteome</keyword>
<organism evidence="10 11">
    <name type="scientific">Pelolinea submarina</name>
    <dbReference type="NCBI Taxonomy" id="913107"/>
    <lineage>
        <taxon>Bacteria</taxon>
        <taxon>Bacillati</taxon>
        <taxon>Chloroflexota</taxon>
        <taxon>Anaerolineae</taxon>
        <taxon>Anaerolineales</taxon>
        <taxon>Anaerolineaceae</taxon>
        <taxon>Pelolinea</taxon>
    </lineage>
</organism>
<proteinExistence type="predicted"/>
<comment type="subcellular location">
    <subcellularLocation>
        <location evidence="1">Cell membrane</location>
        <topology evidence="1">Multi-pass membrane protein</topology>
    </subcellularLocation>
</comment>
<dbReference type="InterPro" id="IPR004704">
    <property type="entry name" value="PTS_IID_man"/>
</dbReference>
<dbReference type="Proteomes" id="UP000256388">
    <property type="component" value="Unassembled WGS sequence"/>
</dbReference>
<evidence type="ECO:0000256" key="1">
    <source>
        <dbReference type="ARBA" id="ARBA00004651"/>
    </source>
</evidence>
<feature type="transmembrane region" description="Helical" evidence="9">
    <location>
        <begin position="76"/>
        <end position="94"/>
    </location>
</feature>
<evidence type="ECO:0000256" key="4">
    <source>
        <dbReference type="ARBA" id="ARBA00022597"/>
    </source>
</evidence>
<dbReference type="PANTHER" id="PTHR32502">
    <property type="entry name" value="N-ACETYLGALACTOSAMINE PERMEASE II COMPONENT-RELATED"/>
    <property type="match status" value="1"/>
</dbReference>
<evidence type="ECO:0000256" key="6">
    <source>
        <dbReference type="ARBA" id="ARBA00022692"/>
    </source>
</evidence>
<feature type="transmembrane region" description="Helical" evidence="9">
    <location>
        <begin position="449"/>
        <end position="466"/>
    </location>
</feature>
<reference evidence="10 11" key="1">
    <citation type="submission" date="2018-08" db="EMBL/GenBank/DDBJ databases">
        <title>Genomic Encyclopedia of Type Strains, Phase IV (KMG-IV): sequencing the most valuable type-strain genomes for metagenomic binning, comparative biology and taxonomic classification.</title>
        <authorList>
            <person name="Goeker M."/>
        </authorList>
    </citation>
    <scope>NUCLEOTIDE SEQUENCE [LARGE SCALE GENOMIC DNA]</scope>
    <source>
        <strain evidence="10 11">DSM 23923</strain>
    </source>
</reference>
<dbReference type="PROSITE" id="PS51108">
    <property type="entry name" value="PTS_EIID"/>
    <property type="match status" value="1"/>
</dbReference>
<name>A0A347ZUV2_9CHLR</name>
<keyword evidence="2" id="KW-0813">Transport</keyword>
<accession>A0A347ZUV2</accession>
<dbReference type="Pfam" id="PF03613">
    <property type="entry name" value="EIID-AGA"/>
    <property type="match status" value="1"/>
</dbReference>
<dbReference type="InterPro" id="IPR050303">
    <property type="entry name" value="GatZ_KbaZ_carbometab"/>
</dbReference>
<feature type="transmembrane region" description="Helical" evidence="9">
    <location>
        <begin position="100"/>
        <end position="120"/>
    </location>
</feature>
<dbReference type="PROSITE" id="PS51106">
    <property type="entry name" value="PTS_EIIC_TYPE_4"/>
    <property type="match status" value="1"/>
</dbReference>
<sequence>MIFWQALLIAIFGYCSSIYSPWAIGLLGGWYTMGRPLVSGMIIGAILGDIQTGIIIGAAIQAMYIGLVTPGGSMPADVNFAAWIGIPLAVISGADSTYAVSLSIALSFLGVVAVYATASFNSVFVHKMDRYITNGQLEKAINIPVVGQITNFVCRFIPIFLANYLGAQFVPTMVSAIPEWLGGILTLLGSILPLIGFALLMQYVVKKKVDLLYYLFGFILVAVFKAPIIPVVLVGLLLAFMDIKYSQVDLSSLKMIDQKKSENRFKLLDQKDVRKAYWNWQFWTLSVQNFERMEAPAIIRMLGKVKDKLYPNDKDAQKALLERHEAFFNTEPYIGSIIPGIVLGMEEQSAITKENSADLISSIKTALMGPFAGIGDSLYVGTLIPILLSIALGLSSESGSVMGPIFYVLAHLAIMLPLTWFLFKSGYSMGMDSAQLVLSGGIKDKITQGMNIVGLIVVGAITTMYVNVKTGLTFTQGDMVIDLNSALNSLFPNIITILLGLATYYLLVNKKMKIGYLFLVFIALAVVGYFTNLLVV</sequence>
<dbReference type="PANTHER" id="PTHR32502:SF23">
    <property type="entry name" value="TRANSPORT PROTEIN, PTS SYSTEM"/>
    <property type="match status" value="1"/>
</dbReference>
<evidence type="ECO:0000256" key="2">
    <source>
        <dbReference type="ARBA" id="ARBA00022448"/>
    </source>
</evidence>
<evidence type="ECO:0000313" key="10">
    <source>
        <dbReference type="EMBL" id="REG10333.1"/>
    </source>
</evidence>
<evidence type="ECO:0000256" key="9">
    <source>
        <dbReference type="SAM" id="Phobius"/>
    </source>
</evidence>